<dbReference type="Gene3D" id="3.40.50.300">
    <property type="entry name" value="P-loop containing nucleotide triphosphate hydrolases"/>
    <property type="match status" value="1"/>
</dbReference>
<gene>
    <name evidence="1" type="ORF">DFR48_10460</name>
</gene>
<name>A0A6I7HMT0_9HYPH</name>
<evidence type="ECO:0000313" key="1">
    <source>
        <dbReference type="EMBL" id="RCW25809.1"/>
    </source>
</evidence>
<proteinExistence type="predicted"/>
<accession>A0A6I7HMT0</accession>
<reference evidence="1 2" key="1">
    <citation type="submission" date="2018-07" db="EMBL/GenBank/DDBJ databases">
        <title>Genomic Encyclopedia of Type Strains, Phase IV (KMG-IV): sequencing the most valuable type-strain genomes for metagenomic binning, comparative biology and taxonomic classification.</title>
        <authorList>
            <person name="Goeker M."/>
        </authorList>
    </citation>
    <scope>NUCLEOTIDE SEQUENCE [LARGE SCALE GENOMIC DNA]</scope>
    <source>
        <strain evidence="1 2">DSM 25528</strain>
    </source>
</reference>
<dbReference type="AlphaFoldDB" id="A0A6I7HMT0"/>
<dbReference type="SUPFAM" id="SSF52540">
    <property type="entry name" value="P-loop containing nucleoside triphosphate hydrolases"/>
    <property type="match status" value="1"/>
</dbReference>
<evidence type="ECO:0000313" key="2">
    <source>
        <dbReference type="Proteomes" id="UP000252582"/>
    </source>
</evidence>
<dbReference type="InterPro" id="IPR017026">
    <property type="entry name" value="ImuA"/>
</dbReference>
<organism evidence="1 2">
    <name type="scientific">Ciceribacter lividus</name>
    <dbReference type="NCBI Taxonomy" id="1197950"/>
    <lineage>
        <taxon>Bacteria</taxon>
        <taxon>Pseudomonadati</taxon>
        <taxon>Pseudomonadota</taxon>
        <taxon>Alphaproteobacteria</taxon>
        <taxon>Hyphomicrobiales</taxon>
        <taxon>Rhizobiaceae</taxon>
        <taxon>Ciceribacter</taxon>
    </lineage>
</organism>
<dbReference type="Proteomes" id="UP000252582">
    <property type="component" value="Unassembled WGS sequence"/>
</dbReference>
<keyword evidence="2" id="KW-1185">Reference proteome</keyword>
<dbReference type="PIRSF" id="PIRSF034285">
    <property type="entry name" value="UCP034285"/>
    <property type="match status" value="1"/>
</dbReference>
<comment type="caution">
    <text evidence="1">The sequence shown here is derived from an EMBL/GenBank/DDBJ whole genome shotgun (WGS) entry which is preliminary data.</text>
</comment>
<dbReference type="InterPro" id="IPR027417">
    <property type="entry name" value="P-loop_NTPase"/>
</dbReference>
<protein>
    <submittedName>
        <fullName evidence="1">Protein ImuA</fullName>
    </submittedName>
</protein>
<dbReference type="EMBL" id="QPIX01000004">
    <property type="protein sequence ID" value="RCW25809.1"/>
    <property type="molecule type" value="Genomic_DNA"/>
</dbReference>
<sequence length="314" mass="33222">MAEKAVTRETLFALRQTIAHIEGRTEVDLDVARREPEASGFGGRASERDETKVLSIGLQALDGPMEGGIPLDAVTEIRSGRLGDAGAASGFVMALSACLLAHSSSGSGPVRILWIGDETVAREVGLPHAAGLQDYGLDPQYLLYARPRRIEDGLWLAEAGLASGVFCAVILEVCGNPRRFGLTESRRLSLKARSAGRPLLLLRQGGEEEAGSTVFRARIRPSSAQSRILPDGSALGGGIANPVFQVTLEKSRLPAPVDIHLEWNPYERLFSLATVLPAPAANEQTNSGSVLSPSADRQDCTSSLGAVVAFGRAS</sequence>